<evidence type="ECO:0000256" key="1">
    <source>
        <dbReference type="SAM" id="MobiDB-lite"/>
    </source>
</evidence>
<proteinExistence type="predicted"/>
<sequence>KSTNLDAVLKVPDDEDSDYGHTADFDQNTTDNKPESADTDSDTYETASEGEPDENKTQIHHGNLSSNATLSKDPSEFETLKSTDTLLPREYTIFAPFILKDTHFINAVTETIIAPNEELITAIKNDKNAKNIISKYQLPENNHKNFRLSNGLLLFKNKLYIPDRLIPKFLDIFHDNAFLEHPGIEKTL</sequence>
<dbReference type="EMBL" id="MBFS01001745">
    <property type="protein sequence ID" value="PVV00669.1"/>
    <property type="molecule type" value="Genomic_DNA"/>
</dbReference>
<accession>A0A2T9Z7U4</accession>
<keyword evidence="3" id="KW-1185">Reference proteome</keyword>
<name>A0A2T9Z7U4_9FUNG</name>
<reference evidence="2 3" key="1">
    <citation type="journal article" date="2018" name="MBio">
        <title>Comparative Genomics Reveals the Core Gene Toolbox for the Fungus-Insect Symbiosis.</title>
        <authorList>
            <person name="Wang Y."/>
            <person name="Stata M."/>
            <person name="Wang W."/>
            <person name="Stajich J.E."/>
            <person name="White M.M."/>
            <person name="Moncalvo J.M."/>
        </authorList>
    </citation>
    <scope>NUCLEOTIDE SEQUENCE [LARGE SCALE GENOMIC DNA]</scope>
    <source>
        <strain evidence="2 3">SC-DP-2</strain>
    </source>
</reference>
<dbReference type="Proteomes" id="UP000245609">
    <property type="component" value="Unassembled WGS sequence"/>
</dbReference>
<feature type="compositionally biased region" description="Polar residues" evidence="1">
    <location>
        <begin position="63"/>
        <end position="72"/>
    </location>
</feature>
<evidence type="ECO:0000313" key="2">
    <source>
        <dbReference type="EMBL" id="PVV00669.1"/>
    </source>
</evidence>
<evidence type="ECO:0000313" key="3">
    <source>
        <dbReference type="Proteomes" id="UP000245609"/>
    </source>
</evidence>
<feature type="compositionally biased region" description="Acidic residues" evidence="1">
    <location>
        <begin position="37"/>
        <end position="52"/>
    </location>
</feature>
<dbReference type="AlphaFoldDB" id="A0A2T9Z7U4"/>
<comment type="caution">
    <text evidence="2">The sequence shown here is derived from an EMBL/GenBank/DDBJ whole genome shotgun (WGS) entry which is preliminary data.</text>
</comment>
<feature type="region of interest" description="Disordered" evidence="1">
    <location>
        <begin position="1"/>
        <end position="76"/>
    </location>
</feature>
<gene>
    <name evidence="2" type="ORF">BB560_004937</name>
</gene>
<organism evidence="2 3">
    <name type="scientific">Smittium megazygosporum</name>
    <dbReference type="NCBI Taxonomy" id="133381"/>
    <lineage>
        <taxon>Eukaryota</taxon>
        <taxon>Fungi</taxon>
        <taxon>Fungi incertae sedis</taxon>
        <taxon>Zoopagomycota</taxon>
        <taxon>Kickxellomycotina</taxon>
        <taxon>Harpellomycetes</taxon>
        <taxon>Harpellales</taxon>
        <taxon>Legeriomycetaceae</taxon>
        <taxon>Smittium</taxon>
    </lineage>
</organism>
<protein>
    <submittedName>
        <fullName evidence="2">Uncharacterized protein</fullName>
    </submittedName>
</protein>
<feature type="non-terminal residue" evidence="2">
    <location>
        <position position="1"/>
    </location>
</feature>